<keyword evidence="6" id="KW-0496">Mitochondrion</keyword>
<dbReference type="FunFam" id="1.20.120.310:FF:000003">
    <property type="entry name" value="Sulfhydryl oxidase"/>
    <property type="match status" value="1"/>
</dbReference>
<dbReference type="AlphaFoldDB" id="A0AA39YWA8"/>
<accession>A0AA39YWA8</accession>
<dbReference type="PANTHER" id="PTHR12645:SF0">
    <property type="entry name" value="FAD-LINKED SULFHYDRYL OXIDASE ALR"/>
    <property type="match status" value="1"/>
</dbReference>
<comment type="cofactor">
    <cofactor evidence="1 8">
        <name>FAD</name>
        <dbReference type="ChEBI" id="CHEBI:57692"/>
    </cofactor>
</comment>
<evidence type="ECO:0000313" key="12">
    <source>
        <dbReference type="Proteomes" id="UP001175001"/>
    </source>
</evidence>
<dbReference type="PANTHER" id="PTHR12645">
    <property type="entry name" value="ALR/ERV"/>
    <property type="match status" value="1"/>
</dbReference>
<keyword evidence="7" id="KW-1015">Disulfide bond</keyword>
<feature type="compositionally biased region" description="Low complexity" evidence="9">
    <location>
        <begin position="103"/>
        <end position="114"/>
    </location>
</feature>
<feature type="region of interest" description="Disordered" evidence="9">
    <location>
        <begin position="24"/>
        <end position="58"/>
    </location>
</feature>
<evidence type="ECO:0000256" key="5">
    <source>
        <dbReference type="ARBA" id="ARBA00023002"/>
    </source>
</evidence>
<comment type="caution">
    <text evidence="11">The sequence shown here is derived from an EMBL/GenBank/DDBJ whole genome shotgun (WGS) entry which is preliminary data.</text>
</comment>
<organism evidence="11 12">
    <name type="scientific">Lasiodiplodia hormozganensis</name>
    <dbReference type="NCBI Taxonomy" id="869390"/>
    <lineage>
        <taxon>Eukaryota</taxon>
        <taxon>Fungi</taxon>
        <taxon>Dikarya</taxon>
        <taxon>Ascomycota</taxon>
        <taxon>Pezizomycotina</taxon>
        <taxon>Dothideomycetes</taxon>
        <taxon>Dothideomycetes incertae sedis</taxon>
        <taxon>Botryosphaeriales</taxon>
        <taxon>Botryosphaeriaceae</taxon>
        <taxon>Lasiodiplodia</taxon>
    </lineage>
</organism>
<keyword evidence="3 8" id="KW-0285">Flavoprotein</keyword>
<dbReference type="PROSITE" id="PS51324">
    <property type="entry name" value="ERV_ALR"/>
    <property type="match status" value="1"/>
</dbReference>
<name>A0AA39YWA8_9PEZI</name>
<dbReference type="Pfam" id="PF04777">
    <property type="entry name" value="Evr1_Alr"/>
    <property type="match status" value="1"/>
</dbReference>
<feature type="region of interest" description="Disordered" evidence="9">
    <location>
        <begin position="103"/>
        <end position="123"/>
    </location>
</feature>
<gene>
    <name evidence="11" type="primary">ERV1</name>
    <name evidence="11" type="ORF">DIS24_g4460</name>
</gene>
<evidence type="ECO:0000256" key="4">
    <source>
        <dbReference type="ARBA" id="ARBA00022827"/>
    </source>
</evidence>
<evidence type="ECO:0000256" key="9">
    <source>
        <dbReference type="SAM" id="MobiDB-lite"/>
    </source>
</evidence>
<proteinExistence type="predicted"/>
<evidence type="ECO:0000259" key="10">
    <source>
        <dbReference type="PROSITE" id="PS51324"/>
    </source>
</evidence>
<evidence type="ECO:0000313" key="11">
    <source>
        <dbReference type="EMBL" id="KAK0658755.1"/>
    </source>
</evidence>
<keyword evidence="4 8" id="KW-0274">FAD</keyword>
<protein>
    <recommendedName>
        <fullName evidence="8">Sulfhydryl oxidase</fullName>
        <ecNumber evidence="8">1.8.3.2</ecNumber>
    </recommendedName>
</protein>
<dbReference type="InterPro" id="IPR039799">
    <property type="entry name" value="ALR/ERV"/>
</dbReference>
<evidence type="ECO:0000256" key="8">
    <source>
        <dbReference type="RuleBase" id="RU371123"/>
    </source>
</evidence>
<evidence type="ECO:0000256" key="1">
    <source>
        <dbReference type="ARBA" id="ARBA00001974"/>
    </source>
</evidence>
<keyword evidence="12" id="KW-1185">Reference proteome</keyword>
<dbReference type="SUPFAM" id="SSF69000">
    <property type="entry name" value="FAD-dependent thiol oxidase"/>
    <property type="match status" value="1"/>
</dbReference>
<dbReference type="InterPro" id="IPR036774">
    <property type="entry name" value="ERV/ALR_sulphydryl_oxid_sf"/>
</dbReference>
<comment type="catalytic activity">
    <reaction evidence="8">
        <text>2 R'C(R)SH + O2 = R'C(R)S-S(R)CR' + H2O2</text>
        <dbReference type="Rhea" id="RHEA:17357"/>
        <dbReference type="ChEBI" id="CHEBI:15379"/>
        <dbReference type="ChEBI" id="CHEBI:16240"/>
        <dbReference type="ChEBI" id="CHEBI:16520"/>
        <dbReference type="ChEBI" id="CHEBI:17412"/>
        <dbReference type="EC" id="1.8.3.2"/>
    </reaction>
</comment>
<evidence type="ECO:0000256" key="6">
    <source>
        <dbReference type="ARBA" id="ARBA00023128"/>
    </source>
</evidence>
<comment type="subcellular location">
    <subcellularLocation>
        <location evidence="2">Mitochondrion intermembrane space</location>
    </subcellularLocation>
</comment>
<evidence type="ECO:0000256" key="7">
    <source>
        <dbReference type="ARBA" id="ARBA00023157"/>
    </source>
</evidence>
<dbReference type="Proteomes" id="UP001175001">
    <property type="component" value="Unassembled WGS sequence"/>
</dbReference>
<dbReference type="GO" id="GO:0050660">
    <property type="term" value="F:flavin adenine dinucleotide binding"/>
    <property type="evidence" value="ECO:0007669"/>
    <property type="project" value="TreeGrafter"/>
</dbReference>
<dbReference type="EMBL" id="JAUJDW010000016">
    <property type="protein sequence ID" value="KAK0658755.1"/>
    <property type="molecule type" value="Genomic_DNA"/>
</dbReference>
<keyword evidence="5 8" id="KW-0560">Oxidoreductase</keyword>
<dbReference type="EC" id="1.8.3.2" evidence="8"/>
<feature type="domain" description="ERV/ALR sulfhydryl oxidase" evidence="10">
    <location>
        <begin position="117"/>
        <end position="219"/>
    </location>
</feature>
<evidence type="ECO:0000256" key="3">
    <source>
        <dbReference type="ARBA" id="ARBA00022630"/>
    </source>
</evidence>
<dbReference type="Gene3D" id="1.20.120.310">
    <property type="entry name" value="ERV/ALR sulfhydryl oxidase domain"/>
    <property type="match status" value="1"/>
</dbReference>
<evidence type="ECO:0000256" key="2">
    <source>
        <dbReference type="ARBA" id="ARBA00004569"/>
    </source>
</evidence>
<reference evidence="11" key="1">
    <citation type="submission" date="2023-06" db="EMBL/GenBank/DDBJ databases">
        <title>Multi-omics analyses reveal the molecular pathogenesis toolkit of Lasiodiplodia hormozganensis, a cross-kingdom pathogen.</title>
        <authorList>
            <person name="Felix C."/>
            <person name="Meneses R."/>
            <person name="Goncalves M.F.M."/>
            <person name="Tilleman L."/>
            <person name="Duarte A.S."/>
            <person name="Jorrin-Novo J.V."/>
            <person name="Van De Peer Y."/>
            <person name="Deforce D."/>
            <person name="Van Nieuwerburgh F."/>
            <person name="Esteves A.C."/>
            <person name="Alves A."/>
        </authorList>
    </citation>
    <scope>NUCLEOTIDE SEQUENCE</scope>
    <source>
        <strain evidence="11">CBS 339.90</strain>
    </source>
</reference>
<sequence>MPVTSLEVPILSQFLCVVESRTGMPAQPLDTSLPRGSNTSNDDTQDASKKLPKGVVLGPDGKPCRTCTSVSSWFAMAKEKTKNSNSSSASTSPAAATAALAAATAAAADQQQPPRDCPPDVEQLGRSSWTLLHSITGNYPARPSPQLQADTRRFMYTFAKLYPCWTCAEDFQRWLQDDRNAPRVSSRDEFGRWMCEAHNAVNDKLGKDKFDCDRWEERWYTGWKDGRCDP</sequence>
<dbReference type="GO" id="GO:0005758">
    <property type="term" value="C:mitochondrial intermembrane space"/>
    <property type="evidence" value="ECO:0007669"/>
    <property type="project" value="UniProtKB-SubCell"/>
</dbReference>
<dbReference type="InterPro" id="IPR017905">
    <property type="entry name" value="ERV/ALR_sulphydryl_oxidase"/>
</dbReference>
<dbReference type="GO" id="GO:0016971">
    <property type="term" value="F:flavin-dependent sulfhydryl oxidase activity"/>
    <property type="evidence" value="ECO:0007669"/>
    <property type="project" value="InterPro"/>
</dbReference>